<dbReference type="SUPFAM" id="SSF53062">
    <property type="entry name" value="PTS system fructose IIA component-like"/>
    <property type="match status" value="1"/>
</dbReference>
<dbReference type="PROSITE" id="PS50045">
    <property type="entry name" value="SIGMA54_INTERACT_4"/>
    <property type="match status" value="1"/>
</dbReference>
<feature type="domain" description="PRD" evidence="6">
    <location>
        <begin position="850"/>
        <end position="948"/>
    </location>
</feature>
<evidence type="ECO:0000256" key="3">
    <source>
        <dbReference type="ARBA" id="ARBA00022840"/>
    </source>
</evidence>
<dbReference type="InterPro" id="IPR036662">
    <property type="entry name" value="PTS_EIIA_man-typ_sf"/>
</dbReference>
<dbReference type="SMART" id="SM00382">
    <property type="entry name" value="AAA"/>
    <property type="match status" value="1"/>
</dbReference>
<keyword evidence="1" id="KW-0808">Transferase</keyword>
<dbReference type="AlphaFoldDB" id="A0AAE3HIB4"/>
<dbReference type="InterPro" id="IPR003593">
    <property type="entry name" value="AAA+_ATPase"/>
</dbReference>
<dbReference type="GO" id="GO:0009401">
    <property type="term" value="P:phosphoenolpyruvate-dependent sugar phosphotransferase system"/>
    <property type="evidence" value="ECO:0007669"/>
    <property type="project" value="InterPro"/>
</dbReference>
<dbReference type="PROSITE" id="PS51372">
    <property type="entry name" value="PRD_2"/>
    <property type="match status" value="2"/>
</dbReference>
<dbReference type="PANTHER" id="PTHR32071">
    <property type="entry name" value="TRANSCRIPTIONAL REGULATORY PROTEIN"/>
    <property type="match status" value="1"/>
</dbReference>
<dbReference type="SUPFAM" id="SSF52540">
    <property type="entry name" value="P-loop containing nucleoside triphosphate hydrolases"/>
    <property type="match status" value="1"/>
</dbReference>
<dbReference type="InterPro" id="IPR025943">
    <property type="entry name" value="Sigma_54_int_dom_ATP-bd_2"/>
</dbReference>
<evidence type="ECO:0000313" key="8">
    <source>
        <dbReference type="Proteomes" id="UP001205748"/>
    </source>
</evidence>
<dbReference type="EMBL" id="JANKAS010000007">
    <property type="protein sequence ID" value="MCR1899108.1"/>
    <property type="molecule type" value="Genomic_DNA"/>
</dbReference>
<gene>
    <name evidence="7" type="ORF">NSA47_08945</name>
</gene>
<organism evidence="7 8">
    <name type="scientific">Irregularibacter muris</name>
    <dbReference type="NCBI Taxonomy" id="1796619"/>
    <lineage>
        <taxon>Bacteria</taxon>
        <taxon>Bacillati</taxon>
        <taxon>Bacillota</taxon>
        <taxon>Clostridia</taxon>
        <taxon>Eubacteriales</taxon>
        <taxon>Eubacteriaceae</taxon>
        <taxon>Irregularibacter</taxon>
    </lineage>
</organism>
<dbReference type="Gene3D" id="3.40.50.510">
    <property type="entry name" value="Phosphotransferase system, mannose-type IIA component"/>
    <property type="match status" value="1"/>
</dbReference>
<dbReference type="GO" id="GO:0016020">
    <property type="term" value="C:membrane"/>
    <property type="evidence" value="ECO:0007669"/>
    <property type="project" value="InterPro"/>
</dbReference>
<proteinExistence type="predicted"/>
<dbReference type="InterPro" id="IPR002078">
    <property type="entry name" value="Sigma_54_int"/>
</dbReference>
<protein>
    <submittedName>
        <fullName evidence="7">Sigma 54-interacting transcriptional regulator</fullName>
    </submittedName>
</protein>
<evidence type="ECO:0000256" key="2">
    <source>
        <dbReference type="ARBA" id="ARBA00022741"/>
    </source>
</evidence>
<dbReference type="InterPro" id="IPR036634">
    <property type="entry name" value="PRD_sf"/>
</dbReference>
<dbReference type="InterPro" id="IPR011608">
    <property type="entry name" value="PRD"/>
</dbReference>
<feature type="domain" description="PTS EIIA type-4" evidence="5">
    <location>
        <begin position="592"/>
        <end position="725"/>
    </location>
</feature>
<dbReference type="SUPFAM" id="SSF63520">
    <property type="entry name" value="PTS-regulatory domain, PRD"/>
    <property type="match status" value="2"/>
</dbReference>
<keyword evidence="8" id="KW-1185">Reference proteome</keyword>
<dbReference type="Pfam" id="PF00158">
    <property type="entry name" value="Sigma54_activat"/>
    <property type="match status" value="1"/>
</dbReference>
<dbReference type="Pfam" id="PF00874">
    <property type="entry name" value="PRD"/>
    <property type="match status" value="2"/>
</dbReference>
<evidence type="ECO:0000259" key="5">
    <source>
        <dbReference type="PROSITE" id="PS51096"/>
    </source>
</evidence>
<evidence type="ECO:0000259" key="6">
    <source>
        <dbReference type="PROSITE" id="PS51372"/>
    </source>
</evidence>
<sequence length="948" mass="108431">MSRKQIIYDCLINLCNSTTLEEIEEGFLGFETRIISKKTGFIRNNVSKELNQLTREGKVIKVVGRPTYYFVYQKMNELLGKILDAENLEVESLRSIIATTNEEKGIDFINEDTDTDIFHSIIGFESSLKVPILQAKAAISYPPNGLNMLLIGPTGSGKSMFAEIIYKYALDNNLVEPEANFVIFNCAEYANNPQLLLSQLFGHKKGAYTGATSDSMGLVEKANGGIFFLDEVHRLPPQAQEMLFLLIDKNIYRRLGETDIDRTAKVLLIAATTEDINSVLLTTFLRRFPMVITMPSLEERLLNERYELIYEFFLNQSKIINANIRVNKSVMKALLLYDCKGNVGQLKNDIQIICARGFLDYKTKSKNQIELDASTLPNHVYNGLLKMQEKRKEILNFFNINNRDYYDFSSENKKQRFYNDKDDFSEELYKKIGEVFEIYTKRGYSNNKIKKLLQISIDKYLQQLLSKMDINNYEISPEKEKLFKIVDPKIYNTVGKTILEFGSEISNKNEIEKLTIALSLHINEIIENKDEKNHIFPMRLQEISVSYPKEYFIARKIRMNIDQELNIYISEYEVGIITMLISSVTSIQKSKKIGVMIIGHGSKTASSMASVCNEMLMTTHCKAIDMSLDMKIDDTLEKASILAKNINEGKGILLLVDMGSLVSFGELVEKKTGIKTLTIDKVSTPLVLKAVSKALLPGMTLEQLALEWNDEETKSKIMDNKKDNFNQKTIEGKYCIITFCLTQDGTSQKLAQLLRENIPSIAYNNIEIITMSLEKVKKISQEEYGNIIALIGSVNLKIESIPYISTDEILVKDGLDKINNMIAELGFDVPNNYHFANLSMRLIEESLSFLNPEKTYEILEITLQEILNKLKIDNTDGLYIRFLLHGSYMLERVIKKEPLPYKDIATYIQQHSDLYNVIRQSFKKVEEIFSIKIPNTEIGYLVEMIDTL</sequence>
<dbReference type="Proteomes" id="UP001205748">
    <property type="component" value="Unassembled WGS sequence"/>
</dbReference>
<reference evidence="7" key="1">
    <citation type="submission" date="2022-07" db="EMBL/GenBank/DDBJ databases">
        <title>Enhanced cultured diversity of the mouse gut microbiota enables custom-made synthetic communities.</title>
        <authorList>
            <person name="Afrizal A."/>
        </authorList>
    </citation>
    <scope>NUCLEOTIDE SEQUENCE</scope>
    <source>
        <strain evidence="7">DSM 28593</strain>
    </source>
</reference>
<dbReference type="Pfam" id="PF03610">
    <property type="entry name" value="EIIA-man"/>
    <property type="match status" value="1"/>
</dbReference>
<dbReference type="GO" id="GO:0006355">
    <property type="term" value="P:regulation of DNA-templated transcription"/>
    <property type="evidence" value="ECO:0007669"/>
    <property type="project" value="InterPro"/>
</dbReference>
<accession>A0AAE3HIB4</accession>
<dbReference type="GO" id="GO:0016740">
    <property type="term" value="F:transferase activity"/>
    <property type="evidence" value="ECO:0007669"/>
    <property type="project" value="UniProtKB-KW"/>
</dbReference>
<dbReference type="InterPro" id="IPR004701">
    <property type="entry name" value="PTS_EIIA_man-typ"/>
</dbReference>
<dbReference type="InterPro" id="IPR027417">
    <property type="entry name" value="P-loop_NTPase"/>
</dbReference>
<keyword evidence="3" id="KW-0067">ATP-binding</keyword>
<evidence type="ECO:0000313" key="7">
    <source>
        <dbReference type="EMBL" id="MCR1899108.1"/>
    </source>
</evidence>
<dbReference type="Gene3D" id="3.40.50.300">
    <property type="entry name" value="P-loop containing nucleotide triphosphate hydrolases"/>
    <property type="match status" value="1"/>
</dbReference>
<dbReference type="PROSITE" id="PS51096">
    <property type="entry name" value="PTS_EIIA_TYPE_4"/>
    <property type="match status" value="1"/>
</dbReference>
<comment type="caution">
    <text evidence="7">The sequence shown here is derived from an EMBL/GenBank/DDBJ whole genome shotgun (WGS) entry which is preliminary data.</text>
</comment>
<dbReference type="Gene3D" id="1.10.1790.10">
    <property type="entry name" value="PRD domain"/>
    <property type="match status" value="2"/>
</dbReference>
<dbReference type="PROSITE" id="PS00676">
    <property type="entry name" value="SIGMA54_INTERACT_2"/>
    <property type="match status" value="1"/>
</dbReference>
<dbReference type="GO" id="GO:0005524">
    <property type="term" value="F:ATP binding"/>
    <property type="evidence" value="ECO:0007669"/>
    <property type="project" value="UniProtKB-KW"/>
</dbReference>
<dbReference type="PANTHER" id="PTHR32071:SF38">
    <property type="entry name" value="PSP OPERON TRANSCRIPTIONAL ACTIVATOR"/>
    <property type="match status" value="1"/>
</dbReference>
<dbReference type="RefSeq" id="WP_257531115.1">
    <property type="nucleotide sequence ID" value="NZ_JANKAS010000007.1"/>
</dbReference>
<evidence type="ECO:0000256" key="1">
    <source>
        <dbReference type="ARBA" id="ARBA00022679"/>
    </source>
</evidence>
<feature type="domain" description="PRD" evidence="6">
    <location>
        <begin position="485"/>
        <end position="591"/>
    </location>
</feature>
<name>A0AAE3HIB4_9FIRM</name>
<evidence type="ECO:0000259" key="4">
    <source>
        <dbReference type="PROSITE" id="PS50045"/>
    </source>
</evidence>
<feature type="domain" description="Sigma-54 factor interaction" evidence="4">
    <location>
        <begin position="121"/>
        <end position="355"/>
    </location>
</feature>
<keyword evidence="2" id="KW-0547">Nucleotide-binding</keyword>
<dbReference type="CDD" id="cd00009">
    <property type="entry name" value="AAA"/>
    <property type="match status" value="1"/>
</dbReference>